<feature type="compositionally biased region" description="Polar residues" evidence="1">
    <location>
        <begin position="1"/>
        <end position="15"/>
    </location>
</feature>
<gene>
    <name evidence="2" type="ORF">AYI69_g9027</name>
</gene>
<evidence type="ECO:0000313" key="3">
    <source>
        <dbReference type="Proteomes" id="UP000187429"/>
    </source>
</evidence>
<evidence type="ECO:0000313" key="2">
    <source>
        <dbReference type="EMBL" id="OMJ13373.1"/>
    </source>
</evidence>
<organism evidence="2 3">
    <name type="scientific">Smittium culicis</name>
    <dbReference type="NCBI Taxonomy" id="133412"/>
    <lineage>
        <taxon>Eukaryota</taxon>
        <taxon>Fungi</taxon>
        <taxon>Fungi incertae sedis</taxon>
        <taxon>Zoopagomycota</taxon>
        <taxon>Kickxellomycotina</taxon>
        <taxon>Harpellomycetes</taxon>
        <taxon>Harpellales</taxon>
        <taxon>Legeriomycetaceae</taxon>
        <taxon>Smittium</taxon>
    </lineage>
</organism>
<comment type="caution">
    <text evidence="2">The sequence shown here is derived from an EMBL/GenBank/DDBJ whole genome shotgun (WGS) entry which is preliminary data.</text>
</comment>
<protein>
    <submittedName>
        <fullName evidence="2">Uncharacterized protein</fullName>
    </submittedName>
</protein>
<accession>A0A1R1XFK0</accession>
<proteinExistence type="predicted"/>
<name>A0A1R1XFK0_9FUNG</name>
<dbReference type="Proteomes" id="UP000187429">
    <property type="component" value="Unassembled WGS sequence"/>
</dbReference>
<sequence>MPAYTSDSSNQSSPLRTPPIIGADYEEDAEQPIYQLGHSNDHELTTELEPKVPAQMSTLENTQKCRAKVNFDLNNPNLTLHPNILADLSLFLTSKILIRQAIRWRMSSYGVGTTCSVCNEKFKYTHVTKCFKLDSLDKFFIFTNKDKLEDEINKLMILIPPSNENF</sequence>
<evidence type="ECO:0000256" key="1">
    <source>
        <dbReference type="SAM" id="MobiDB-lite"/>
    </source>
</evidence>
<reference evidence="3" key="1">
    <citation type="submission" date="2017-01" db="EMBL/GenBank/DDBJ databases">
        <authorList>
            <person name="Wang Y."/>
            <person name="White M."/>
            <person name="Kvist S."/>
            <person name="Moncalvo J.-M."/>
        </authorList>
    </citation>
    <scope>NUCLEOTIDE SEQUENCE [LARGE SCALE GENOMIC DNA]</scope>
    <source>
        <strain evidence="3">ID-206-W2</strain>
    </source>
</reference>
<dbReference type="EMBL" id="LSSM01005106">
    <property type="protein sequence ID" value="OMJ13373.1"/>
    <property type="molecule type" value="Genomic_DNA"/>
</dbReference>
<feature type="region of interest" description="Disordered" evidence="1">
    <location>
        <begin position="1"/>
        <end position="20"/>
    </location>
</feature>
<keyword evidence="3" id="KW-1185">Reference proteome</keyword>
<dbReference type="AlphaFoldDB" id="A0A1R1XFK0"/>